<dbReference type="EMBL" id="HACG01034110">
    <property type="protein sequence ID" value="CEK80975.1"/>
    <property type="molecule type" value="Transcribed_RNA"/>
</dbReference>
<accession>A0A0B7AM48</accession>
<dbReference type="AlphaFoldDB" id="A0A0B7AM48"/>
<protein>
    <submittedName>
        <fullName evidence="1">Uncharacterized protein</fullName>
    </submittedName>
</protein>
<name>A0A0B7AM48_9EUPU</name>
<reference evidence="1" key="1">
    <citation type="submission" date="2014-12" db="EMBL/GenBank/DDBJ databases">
        <title>Insight into the proteome of Arion vulgaris.</title>
        <authorList>
            <person name="Aradska J."/>
            <person name="Bulat T."/>
            <person name="Smidak R."/>
            <person name="Sarate P."/>
            <person name="Gangsoo J."/>
            <person name="Sialana F."/>
            <person name="Bilban M."/>
            <person name="Lubec G."/>
        </authorList>
    </citation>
    <scope>NUCLEOTIDE SEQUENCE</scope>
    <source>
        <tissue evidence="1">Skin</tissue>
    </source>
</reference>
<feature type="non-terminal residue" evidence="1">
    <location>
        <position position="1"/>
    </location>
</feature>
<sequence length="95" mass="11140">KEEEKRRFFVDDVIPVRTFDILLLNFDVGFFCYHLKHIYNVLISETTNSLDFLEKGLKVIEPGFTPYGSLVYPISLSAEMVHHHLSRVLHKAQYL</sequence>
<evidence type="ECO:0000313" key="1">
    <source>
        <dbReference type="EMBL" id="CEK80975.1"/>
    </source>
</evidence>
<proteinExistence type="predicted"/>
<gene>
    <name evidence="1" type="primary">ORF123677</name>
</gene>
<organism evidence="1">
    <name type="scientific">Arion vulgaris</name>
    <dbReference type="NCBI Taxonomy" id="1028688"/>
    <lineage>
        <taxon>Eukaryota</taxon>
        <taxon>Metazoa</taxon>
        <taxon>Spiralia</taxon>
        <taxon>Lophotrochozoa</taxon>
        <taxon>Mollusca</taxon>
        <taxon>Gastropoda</taxon>
        <taxon>Heterobranchia</taxon>
        <taxon>Euthyneura</taxon>
        <taxon>Panpulmonata</taxon>
        <taxon>Eupulmonata</taxon>
        <taxon>Stylommatophora</taxon>
        <taxon>Helicina</taxon>
        <taxon>Arionoidea</taxon>
        <taxon>Arionidae</taxon>
        <taxon>Arion</taxon>
    </lineage>
</organism>